<name>A0A1J9QXH6_9PEZI</name>
<dbReference type="EMBL" id="MNUE01000028">
    <property type="protein sequence ID" value="OJD33734.1"/>
    <property type="molecule type" value="Genomic_DNA"/>
</dbReference>
<evidence type="ECO:0000313" key="3">
    <source>
        <dbReference type="Proteomes" id="UP000183809"/>
    </source>
</evidence>
<keyword evidence="2" id="KW-0418">Kinase</keyword>
<protein>
    <submittedName>
        <fullName evidence="2">Protein kinase-like</fullName>
    </submittedName>
</protein>
<dbReference type="InterPro" id="IPR029498">
    <property type="entry name" value="HeLo_dom"/>
</dbReference>
<gene>
    <name evidence="2" type="ORF">BKCO1_2800043</name>
</gene>
<dbReference type="Gene3D" id="1.20.120.1020">
    <property type="entry name" value="Prion-inhibition and propagation, HeLo domain"/>
    <property type="match status" value="1"/>
</dbReference>
<evidence type="ECO:0000259" key="1">
    <source>
        <dbReference type="Pfam" id="PF14479"/>
    </source>
</evidence>
<dbReference type="OrthoDB" id="1911848at2759"/>
<dbReference type="SUPFAM" id="SSF56112">
    <property type="entry name" value="Protein kinase-like (PK-like)"/>
    <property type="match status" value="1"/>
</dbReference>
<reference evidence="2 3" key="1">
    <citation type="submission" date="2016-10" db="EMBL/GenBank/DDBJ databases">
        <title>Proteomics and genomics reveal pathogen-plant mechanisms compatible with a hemibiotrophic lifestyle of Diplodia corticola.</title>
        <authorList>
            <person name="Fernandes I."/>
            <person name="De Jonge R."/>
            <person name="Van De Peer Y."/>
            <person name="Devreese B."/>
            <person name="Alves A."/>
            <person name="Esteves A.C."/>
        </authorList>
    </citation>
    <scope>NUCLEOTIDE SEQUENCE [LARGE SCALE GENOMIC DNA]</scope>
    <source>
        <strain evidence="2 3">CBS 112549</strain>
    </source>
</reference>
<feature type="domain" description="Prion-inhibition and propagation HeLo" evidence="1">
    <location>
        <begin position="7"/>
        <end position="197"/>
    </location>
</feature>
<dbReference type="GO" id="GO:0016301">
    <property type="term" value="F:kinase activity"/>
    <property type="evidence" value="ECO:0007669"/>
    <property type="project" value="UniProtKB-KW"/>
</dbReference>
<dbReference type="PANTHER" id="PTHR37542:SF3">
    <property type="entry name" value="PRION-INHIBITION AND PROPAGATION HELO DOMAIN-CONTAINING PROTEIN"/>
    <property type="match status" value="1"/>
</dbReference>
<dbReference type="GeneID" id="31013953"/>
<dbReference type="Pfam" id="PF14479">
    <property type="entry name" value="HeLo"/>
    <property type="match status" value="1"/>
</dbReference>
<dbReference type="AlphaFoldDB" id="A0A1J9QXH6"/>
<dbReference type="STRING" id="236234.A0A1J9QXH6"/>
<dbReference type="PANTHER" id="PTHR37542">
    <property type="entry name" value="HELO DOMAIN-CONTAINING PROTEIN-RELATED"/>
    <property type="match status" value="1"/>
</dbReference>
<dbReference type="Proteomes" id="UP000183809">
    <property type="component" value="Unassembled WGS sequence"/>
</dbReference>
<proteinExistence type="predicted"/>
<comment type="caution">
    <text evidence="2">The sequence shown here is derived from an EMBL/GenBank/DDBJ whole genome shotgun (WGS) entry which is preliminary data.</text>
</comment>
<dbReference type="InterPro" id="IPR011009">
    <property type="entry name" value="Kinase-like_dom_sf"/>
</dbReference>
<keyword evidence="2" id="KW-0808">Transferase</keyword>
<sequence>MSGVDLGFGVAGLIMAFKGAVDGALWIQSFSDDAKEGCGHLALRYHIETIRLRVWGDLCKVNPANVEQCTLQDRPAYIKEAVVRILGEIGKLNEEAGRLVEKHKIGMPELRSRDSSGDLQAGVSLHRIPAKYPVKPKARFLWTLKRKADFEKVVSKIQALNVDLRDFTLHYDEPQLLTKALLSHVIVSVNDHELLKILADPGYNFDRTLAVSALAKSLQQDQLQQQDHPPRSLRRPSFITDKDLKFLTSSSTLGILTQQSGTMLTVWIEWNPVVTGNRWTEYVEWIHSLGYQLERLGGCTLRLPTCYGVYDDLDYESKYGTKRIGYVFGPPQDHTPHPYDGDLHTKPPKTLRTLIKNQGRIPIPPLGDRFQLAFTLASAFSRFHAAGWLHKGLHSGNIVFLERDDDGGISVTEPFITGFQYSRPQGEISQSRGPLEDRKLQHYYHPDADMGFSKQRDLYGLGVVLYEVGCWGLVANSFKDPRKMPTDRAAWRTYLVDRVVKDLGWRMGTAYQKVVMTLLQDRLPNDDETDDMFFVQQYLEKVIRPLIACKA</sequence>
<dbReference type="RefSeq" id="XP_020129994.1">
    <property type="nucleotide sequence ID" value="XM_020273692.1"/>
</dbReference>
<dbReference type="Gene3D" id="1.10.510.10">
    <property type="entry name" value="Transferase(Phosphotransferase) domain 1"/>
    <property type="match status" value="1"/>
</dbReference>
<keyword evidence="3" id="KW-1185">Reference proteome</keyword>
<evidence type="ECO:0000313" key="2">
    <source>
        <dbReference type="EMBL" id="OJD33734.1"/>
    </source>
</evidence>
<organism evidence="2 3">
    <name type="scientific">Diplodia corticola</name>
    <dbReference type="NCBI Taxonomy" id="236234"/>
    <lineage>
        <taxon>Eukaryota</taxon>
        <taxon>Fungi</taxon>
        <taxon>Dikarya</taxon>
        <taxon>Ascomycota</taxon>
        <taxon>Pezizomycotina</taxon>
        <taxon>Dothideomycetes</taxon>
        <taxon>Dothideomycetes incertae sedis</taxon>
        <taxon>Botryosphaeriales</taxon>
        <taxon>Botryosphaeriaceae</taxon>
        <taxon>Diplodia</taxon>
    </lineage>
</organism>
<dbReference type="InterPro" id="IPR038305">
    <property type="entry name" value="HeLo_sf"/>
</dbReference>
<accession>A0A1J9QXH6</accession>